<accession>A0A8J3J5Z6</accession>
<evidence type="ECO:0000313" key="3">
    <source>
        <dbReference type="Proteomes" id="UP000601223"/>
    </source>
</evidence>
<dbReference type="EMBL" id="BONF01000001">
    <property type="protein sequence ID" value="GIF78737.1"/>
    <property type="molecule type" value="Genomic_DNA"/>
</dbReference>
<dbReference type="AlphaFoldDB" id="A0A8J3J5Z6"/>
<keyword evidence="3" id="KW-1185">Reference proteome</keyword>
<gene>
    <name evidence="2" type="ORF">Cba03nite_00860</name>
</gene>
<evidence type="ECO:0000313" key="2">
    <source>
        <dbReference type="EMBL" id="GIF78737.1"/>
    </source>
</evidence>
<protein>
    <submittedName>
        <fullName evidence="2">Uncharacterized protein</fullName>
    </submittedName>
</protein>
<dbReference type="RefSeq" id="WP_203740342.1">
    <property type="nucleotide sequence ID" value="NZ_BONF01000001.1"/>
</dbReference>
<feature type="compositionally biased region" description="Basic and acidic residues" evidence="1">
    <location>
        <begin position="146"/>
        <end position="170"/>
    </location>
</feature>
<name>A0A8J3J5Z6_9ACTN</name>
<proteinExistence type="predicted"/>
<feature type="region of interest" description="Disordered" evidence="1">
    <location>
        <begin position="125"/>
        <end position="170"/>
    </location>
</feature>
<comment type="caution">
    <text evidence="2">The sequence shown here is derived from an EMBL/GenBank/DDBJ whole genome shotgun (WGS) entry which is preliminary data.</text>
</comment>
<sequence>MRDPLVGLWRGAFGDGTLVEITGTPAGYAMTSLEPYPKRRLALRRIPAGSAVARLHRTGGTSYGGVHGRWWETSLRLAEWSAVWLTLDPAGMTLSGTIAGNSTDPGAHLTYRRALTEERARRVDGQVPDVPPGLAEADTVPNLDRLPGDPFRRARGPRDDLRLRNRRDSY</sequence>
<organism evidence="2 3">
    <name type="scientific">Catellatospora bangladeshensis</name>
    <dbReference type="NCBI Taxonomy" id="310355"/>
    <lineage>
        <taxon>Bacteria</taxon>
        <taxon>Bacillati</taxon>
        <taxon>Actinomycetota</taxon>
        <taxon>Actinomycetes</taxon>
        <taxon>Micromonosporales</taxon>
        <taxon>Micromonosporaceae</taxon>
        <taxon>Catellatospora</taxon>
    </lineage>
</organism>
<dbReference type="Proteomes" id="UP000601223">
    <property type="component" value="Unassembled WGS sequence"/>
</dbReference>
<reference evidence="2 3" key="1">
    <citation type="submission" date="2021-01" db="EMBL/GenBank/DDBJ databases">
        <title>Whole genome shotgun sequence of Catellatospora bangladeshensis NBRC 107357.</title>
        <authorList>
            <person name="Komaki H."/>
            <person name="Tamura T."/>
        </authorList>
    </citation>
    <scope>NUCLEOTIDE SEQUENCE [LARGE SCALE GENOMIC DNA]</scope>
    <source>
        <strain evidence="2 3">NBRC 107357</strain>
    </source>
</reference>
<evidence type="ECO:0000256" key="1">
    <source>
        <dbReference type="SAM" id="MobiDB-lite"/>
    </source>
</evidence>